<dbReference type="InParanoid" id="A0A507ATH5"/>
<evidence type="ECO:0000313" key="3">
    <source>
        <dbReference type="EMBL" id="TPX14115.1"/>
    </source>
</evidence>
<dbReference type="STRING" id="1093900.A0A507ATH5"/>
<dbReference type="Proteomes" id="UP000319257">
    <property type="component" value="Unassembled WGS sequence"/>
</dbReference>
<name>A0A507ATH5_9PEZI</name>
<protein>
    <submittedName>
        <fullName evidence="3">Uncharacterized protein</fullName>
    </submittedName>
</protein>
<gene>
    <name evidence="3" type="ORF">E0L32_000509</name>
</gene>
<keyword evidence="2" id="KW-0812">Transmembrane</keyword>
<dbReference type="OrthoDB" id="1523883at2759"/>
<dbReference type="AlphaFoldDB" id="A0A507ATH5"/>
<feature type="transmembrane region" description="Helical" evidence="2">
    <location>
        <begin position="60"/>
        <end position="80"/>
    </location>
</feature>
<feature type="region of interest" description="Disordered" evidence="1">
    <location>
        <begin position="168"/>
        <end position="213"/>
    </location>
</feature>
<feature type="compositionally biased region" description="Basic and acidic residues" evidence="1">
    <location>
        <begin position="193"/>
        <end position="208"/>
    </location>
</feature>
<feature type="transmembrane region" description="Helical" evidence="2">
    <location>
        <begin position="92"/>
        <end position="111"/>
    </location>
</feature>
<keyword evidence="4" id="KW-1185">Reference proteome</keyword>
<keyword evidence="2" id="KW-1133">Transmembrane helix</keyword>
<keyword evidence="2" id="KW-0472">Membrane</keyword>
<evidence type="ECO:0000256" key="1">
    <source>
        <dbReference type="SAM" id="MobiDB-lite"/>
    </source>
</evidence>
<accession>A0A507ATH5</accession>
<sequence length="242" mass="27090">MALATSSIRLLRLSPALCSSMTLMFALDEHLIFGTWVQPPVRTLANSALPAWWTRGGLRWGWVLIIFYPANYILGTLNLLVPGDDPAGSTKWYWLGLLFSIAHMLYLPMALRRIAAIEKGVPKGNVAHSMEAWLKMNWVRALITDLPAWLCFIVAALKALEDNEEEAETEAIKAESDLKTKSPKARHQKHAREHGVDADEEGPQRGVRDACPPEEDPIVLRQLLRKISREAWGEPGGQMGLY</sequence>
<comment type="caution">
    <text evidence="3">The sequence shown here is derived from an EMBL/GenBank/DDBJ whole genome shotgun (WGS) entry which is preliminary data.</text>
</comment>
<dbReference type="GeneID" id="41967956"/>
<evidence type="ECO:0000256" key="2">
    <source>
        <dbReference type="SAM" id="Phobius"/>
    </source>
</evidence>
<evidence type="ECO:0000313" key="4">
    <source>
        <dbReference type="Proteomes" id="UP000319257"/>
    </source>
</evidence>
<feature type="compositionally biased region" description="Basic residues" evidence="1">
    <location>
        <begin position="181"/>
        <end position="192"/>
    </location>
</feature>
<reference evidence="3 4" key="1">
    <citation type="submission" date="2019-06" db="EMBL/GenBank/DDBJ databases">
        <title>Draft genome sequence of the filamentous fungus Phialemoniopsis curvata isolated from diesel fuel.</title>
        <authorList>
            <person name="Varaljay V.A."/>
            <person name="Lyon W.J."/>
            <person name="Crouch A.L."/>
            <person name="Drake C.E."/>
            <person name="Hollomon J.M."/>
            <person name="Nadeau L.J."/>
            <person name="Nunn H.S."/>
            <person name="Stevenson B.S."/>
            <person name="Bojanowski C.L."/>
            <person name="Crookes-Goodson W.J."/>
        </authorList>
    </citation>
    <scope>NUCLEOTIDE SEQUENCE [LARGE SCALE GENOMIC DNA]</scope>
    <source>
        <strain evidence="3 4">D216</strain>
    </source>
</reference>
<organism evidence="3 4">
    <name type="scientific">Thyridium curvatum</name>
    <dbReference type="NCBI Taxonomy" id="1093900"/>
    <lineage>
        <taxon>Eukaryota</taxon>
        <taxon>Fungi</taxon>
        <taxon>Dikarya</taxon>
        <taxon>Ascomycota</taxon>
        <taxon>Pezizomycotina</taxon>
        <taxon>Sordariomycetes</taxon>
        <taxon>Sordariomycetidae</taxon>
        <taxon>Thyridiales</taxon>
        <taxon>Thyridiaceae</taxon>
        <taxon>Thyridium</taxon>
    </lineage>
</organism>
<feature type="compositionally biased region" description="Basic and acidic residues" evidence="1">
    <location>
        <begin position="170"/>
        <end position="180"/>
    </location>
</feature>
<dbReference type="RefSeq" id="XP_030995826.1">
    <property type="nucleotide sequence ID" value="XM_031139581.1"/>
</dbReference>
<proteinExistence type="predicted"/>
<dbReference type="EMBL" id="SKBQ01000002">
    <property type="protein sequence ID" value="TPX14115.1"/>
    <property type="molecule type" value="Genomic_DNA"/>
</dbReference>